<dbReference type="AlphaFoldDB" id="A0A0N4WFF0"/>
<protein>
    <submittedName>
        <fullName evidence="1 3">Uncharacterized protein</fullName>
    </submittedName>
</protein>
<dbReference type="EMBL" id="UZAF01017062">
    <property type="protein sequence ID" value="VDO37482.1"/>
    <property type="molecule type" value="Genomic_DNA"/>
</dbReference>
<evidence type="ECO:0000313" key="1">
    <source>
        <dbReference type="EMBL" id="VDO37482.1"/>
    </source>
</evidence>
<evidence type="ECO:0000313" key="3">
    <source>
        <dbReference type="WBParaSite" id="HPLM_0000943901-mRNA-1"/>
    </source>
</evidence>
<accession>A0A0N4WFF0</accession>
<reference evidence="1 2" key="2">
    <citation type="submission" date="2018-11" db="EMBL/GenBank/DDBJ databases">
        <authorList>
            <consortium name="Pathogen Informatics"/>
        </authorList>
    </citation>
    <scope>NUCLEOTIDE SEQUENCE [LARGE SCALE GENOMIC DNA]</scope>
    <source>
        <strain evidence="1 2">MHpl1</strain>
    </source>
</reference>
<keyword evidence="2" id="KW-1185">Reference proteome</keyword>
<proteinExistence type="predicted"/>
<dbReference type="WBParaSite" id="HPLM_0000943901-mRNA-1">
    <property type="protein sequence ID" value="HPLM_0000943901-mRNA-1"/>
    <property type="gene ID" value="HPLM_0000943901"/>
</dbReference>
<dbReference type="Proteomes" id="UP000268014">
    <property type="component" value="Unassembled WGS sequence"/>
</dbReference>
<organism evidence="3">
    <name type="scientific">Haemonchus placei</name>
    <name type="common">Barber's pole worm</name>
    <dbReference type="NCBI Taxonomy" id="6290"/>
    <lineage>
        <taxon>Eukaryota</taxon>
        <taxon>Metazoa</taxon>
        <taxon>Ecdysozoa</taxon>
        <taxon>Nematoda</taxon>
        <taxon>Chromadorea</taxon>
        <taxon>Rhabditida</taxon>
        <taxon>Rhabditina</taxon>
        <taxon>Rhabditomorpha</taxon>
        <taxon>Strongyloidea</taxon>
        <taxon>Trichostrongylidae</taxon>
        <taxon>Haemonchus</taxon>
    </lineage>
</organism>
<sequence>MTILLLKTVNGDLPCRKSLRLLTSFTKVEGTIQ</sequence>
<evidence type="ECO:0000313" key="2">
    <source>
        <dbReference type="Proteomes" id="UP000268014"/>
    </source>
</evidence>
<gene>
    <name evidence="1" type="ORF">HPLM_LOCUS9431</name>
</gene>
<reference evidence="3" key="1">
    <citation type="submission" date="2017-02" db="UniProtKB">
        <authorList>
            <consortium name="WormBaseParasite"/>
        </authorList>
    </citation>
    <scope>IDENTIFICATION</scope>
</reference>
<name>A0A0N4WFF0_HAEPC</name>